<evidence type="ECO:0000313" key="8">
    <source>
        <dbReference type="Proteomes" id="UP000291832"/>
    </source>
</evidence>
<dbReference type="PANTHER" id="PTHR32196">
    <property type="entry name" value="ABC TRANSPORTER PERMEASE PROTEIN YPHD-RELATED-RELATED"/>
    <property type="match status" value="1"/>
</dbReference>
<dbReference type="Proteomes" id="UP000291832">
    <property type="component" value="Unassembled WGS sequence"/>
</dbReference>
<evidence type="ECO:0000256" key="5">
    <source>
        <dbReference type="ARBA" id="ARBA00023136"/>
    </source>
</evidence>
<keyword evidence="5 6" id="KW-0472">Membrane</keyword>
<keyword evidence="8" id="KW-1185">Reference proteome</keyword>
<feature type="transmembrane region" description="Helical" evidence="6">
    <location>
        <begin position="147"/>
        <end position="167"/>
    </location>
</feature>
<evidence type="ECO:0000256" key="2">
    <source>
        <dbReference type="ARBA" id="ARBA00022475"/>
    </source>
</evidence>
<gene>
    <name evidence="7" type="ORF">EV139_0963</name>
</gene>
<evidence type="ECO:0000256" key="1">
    <source>
        <dbReference type="ARBA" id="ARBA00004651"/>
    </source>
</evidence>
<feature type="transmembrane region" description="Helical" evidence="6">
    <location>
        <begin position="37"/>
        <end position="56"/>
    </location>
</feature>
<keyword evidence="3 6" id="KW-0812">Transmembrane</keyword>
<feature type="transmembrane region" description="Helical" evidence="6">
    <location>
        <begin position="318"/>
        <end position="334"/>
    </location>
</feature>
<evidence type="ECO:0000256" key="3">
    <source>
        <dbReference type="ARBA" id="ARBA00022692"/>
    </source>
</evidence>
<keyword evidence="2" id="KW-1003">Cell membrane</keyword>
<dbReference type="AlphaFoldDB" id="A0A4Q7U0C7"/>
<organism evidence="7 8">
    <name type="scientific">Leucobacter luti</name>
    <dbReference type="NCBI Taxonomy" id="340320"/>
    <lineage>
        <taxon>Bacteria</taxon>
        <taxon>Bacillati</taxon>
        <taxon>Actinomycetota</taxon>
        <taxon>Actinomycetes</taxon>
        <taxon>Micrococcales</taxon>
        <taxon>Microbacteriaceae</taxon>
        <taxon>Leucobacter</taxon>
    </lineage>
</organism>
<protein>
    <submittedName>
        <fullName evidence="7">Monosaccharide ABC transporter membrane protein (CUT2 family)</fullName>
    </submittedName>
</protein>
<dbReference type="OrthoDB" id="3676653at2"/>
<feature type="transmembrane region" description="Helical" evidence="6">
    <location>
        <begin position="292"/>
        <end position="312"/>
    </location>
</feature>
<feature type="transmembrane region" description="Helical" evidence="6">
    <location>
        <begin position="269"/>
        <end position="287"/>
    </location>
</feature>
<dbReference type="InterPro" id="IPR001851">
    <property type="entry name" value="ABC_transp_permease"/>
</dbReference>
<dbReference type="GO" id="GO:0022857">
    <property type="term" value="F:transmembrane transporter activity"/>
    <property type="evidence" value="ECO:0007669"/>
    <property type="project" value="InterPro"/>
</dbReference>
<comment type="caution">
    <text evidence="7">The sequence shown here is derived from an EMBL/GenBank/DDBJ whole genome shotgun (WGS) entry which is preliminary data.</text>
</comment>
<dbReference type="CDD" id="cd06579">
    <property type="entry name" value="TM_PBP1_transp_AraH_like"/>
    <property type="match status" value="1"/>
</dbReference>
<evidence type="ECO:0000313" key="7">
    <source>
        <dbReference type="EMBL" id="RZT66836.1"/>
    </source>
</evidence>
<feature type="transmembrane region" description="Helical" evidence="6">
    <location>
        <begin position="238"/>
        <end position="257"/>
    </location>
</feature>
<reference evidence="7 8" key="1">
    <citation type="journal article" date="2015" name="Stand. Genomic Sci.">
        <title>Genomic Encyclopedia of Bacterial and Archaeal Type Strains, Phase III: the genomes of soil and plant-associated and newly described type strains.</title>
        <authorList>
            <person name="Whitman W.B."/>
            <person name="Woyke T."/>
            <person name="Klenk H.P."/>
            <person name="Zhou Y."/>
            <person name="Lilburn T.G."/>
            <person name="Beck B.J."/>
            <person name="De Vos P."/>
            <person name="Vandamme P."/>
            <person name="Eisen J.A."/>
            <person name="Garrity G."/>
            <person name="Hugenholtz P."/>
            <person name="Kyrpides N.C."/>
        </authorList>
    </citation>
    <scope>NUCLEOTIDE SEQUENCE [LARGE SCALE GENOMIC DNA]</scope>
    <source>
        <strain evidence="7 8">RF6</strain>
    </source>
</reference>
<proteinExistence type="predicted"/>
<dbReference type="GO" id="GO:0005886">
    <property type="term" value="C:plasma membrane"/>
    <property type="evidence" value="ECO:0007669"/>
    <property type="project" value="UniProtKB-SubCell"/>
</dbReference>
<accession>A0A4Q7U0C7</accession>
<dbReference type="EMBL" id="SHKI01000003">
    <property type="protein sequence ID" value="RZT66836.1"/>
    <property type="molecule type" value="Genomic_DNA"/>
</dbReference>
<evidence type="ECO:0000256" key="4">
    <source>
        <dbReference type="ARBA" id="ARBA00022989"/>
    </source>
</evidence>
<keyword evidence="4 6" id="KW-1133">Transmembrane helix</keyword>
<sequence>MIAPNEETMSTAVIGSAELYQRPSLLKRVLSSDTFRLFLAMVALIVLFGLLRPGAFFTPNNFINLLTDAAILLVMAAGATYVIITAGIDLSVGGVLVFASVAGAMTMSAIGDGSPLTLLIGLLVSLAAGTAWGVLNGVLIAKARIPALIVTLATMGASLGASLLITGGVDVRNVPFELVDAIGAGRILGIPVLAVIAIVVAVIFGVVLSQTRFGRYTYAVGSNAEALRRTGVNVDRHLIKVYALAGLLAGLAGYLSVARFSTTTLGGHSTDNLSVITAVVIGGASLFGGRGLMIGTVIGVFIPVILQNGFVILNVSPYWQQIAVGAVLLSAVYLDQMRRRGNSR</sequence>
<feature type="transmembrane region" description="Helical" evidence="6">
    <location>
        <begin position="62"/>
        <end position="83"/>
    </location>
</feature>
<dbReference type="RefSeq" id="WP_130453174.1">
    <property type="nucleotide sequence ID" value="NZ_QYAG01000001.1"/>
</dbReference>
<comment type="subcellular location">
    <subcellularLocation>
        <location evidence="1">Cell membrane</location>
        <topology evidence="1">Multi-pass membrane protein</topology>
    </subcellularLocation>
</comment>
<evidence type="ECO:0000256" key="6">
    <source>
        <dbReference type="SAM" id="Phobius"/>
    </source>
</evidence>
<feature type="transmembrane region" description="Helical" evidence="6">
    <location>
        <begin position="116"/>
        <end position="135"/>
    </location>
</feature>
<name>A0A4Q7U0C7_9MICO</name>
<dbReference type="Pfam" id="PF02653">
    <property type="entry name" value="BPD_transp_2"/>
    <property type="match status" value="1"/>
</dbReference>
<feature type="transmembrane region" description="Helical" evidence="6">
    <location>
        <begin position="90"/>
        <end position="110"/>
    </location>
</feature>
<feature type="transmembrane region" description="Helical" evidence="6">
    <location>
        <begin position="187"/>
        <end position="208"/>
    </location>
</feature>